<dbReference type="SUPFAM" id="SSF81321">
    <property type="entry name" value="Family A G protein-coupled receptor-like"/>
    <property type="match status" value="1"/>
</dbReference>
<dbReference type="GO" id="GO:0004930">
    <property type="term" value="F:G protein-coupled receptor activity"/>
    <property type="evidence" value="ECO:0007669"/>
    <property type="project" value="UniProtKB-KW"/>
</dbReference>
<accession>A0ABD0KRR5</accession>
<keyword evidence="6" id="KW-0675">Receptor</keyword>
<reference evidence="10 11" key="1">
    <citation type="journal article" date="2023" name="Sci. Data">
        <title>Genome assembly of the Korean intertidal mud-creeper Batillaria attramentaria.</title>
        <authorList>
            <person name="Patra A.K."/>
            <person name="Ho P.T."/>
            <person name="Jun S."/>
            <person name="Lee S.J."/>
            <person name="Kim Y."/>
            <person name="Won Y.J."/>
        </authorList>
    </citation>
    <scope>NUCLEOTIDE SEQUENCE [LARGE SCALE GENOMIC DNA]</scope>
    <source>
        <strain evidence="10">Wonlab-2016</strain>
    </source>
</reference>
<feature type="transmembrane region" description="Helical" evidence="8">
    <location>
        <begin position="20"/>
        <end position="43"/>
    </location>
</feature>
<keyword evidence="11" id="KW-1185">Reference proteome</keyword>
<keyword evidence="3 8" id="KW-1133">Transmembrane helix</keyword>
<evidence type="ECO:0000256" key="2">
    <source>
        <dbReference type="ARBA" id="ARBA00022692"/>
    </source>
</evidence>
<evidence type="ECO:0000259" key="9">
    <source>
        <dbReference type="PROSITE" id="PS50262"/>
    </source>
</evidence>
<feature type="transmembrane region" description="Helical" evidence="8">
    <location>
        <begin position="55"/>
        <end position="78"/>
    </location>
</feature>
<gene>
    <name evidence="10" type="ORF">BaRGS_00019244</name>
</gene>
<feature type="domain" description="G-protein coupled receptors family 1 profile" evidence="9">
    <location>
        <begin position="1"/>
        <end position="76"/>
    </location>
</feature>
<dbReference type="PANTHER" id="PTHR24243">
    <property type="entry name" value="G-PROTEIN COUPLED RECEPTOR"/>
    <property type="match status" value="1"/>
</dbReference>
<dbReference type="Proteomes" id="UP001519460">
    <property type="component" value="Unassembled WGS sequence"/>
</dbReference>
<evidence type="ECO:0000256" key="7">
    <source>
        <dbReference type="ARBA" id="ARBA00023224"/>
    </source>
</evidence>
<dbReference type="EMBL" id="JACVVK020000137">
    <property type="protein sequence ID" value="KAK7489445.1"/>
    <property type="molecule type" value="Genomic_DNA"/>
</dbReference>
<organism evidence="10 11">
    <name type="scientific">Batillaria attramentaria</name>
    <dbReference type="NCBI Taxonomy" id="370345"/>
    <lineage>
        <taxon>Eukaryota</taxon>
        <taxon>Metazoa</taxon>
        <taxon>Spiralia</taxon>
        <taxon>Lophotrochozoa</taxon>
        <taxon>Mollusca</taxon>
        <taxon>Gastropoda</taxon>
        <taxon>Caenogastropoda</taxon>
        <taxon>Sorbeoconcha</taxon>
        <taxon>Cerithioidea</taxon>
        <taxon>Batillariidae</taxon>
        <taxon>Batillaria</taxon>
    </lineage>
</organism>
<evidence type="ECO:0000256" key="1">
    <source>
        <dbReference type="ARBA" id="ARBA00004141"/>
    </source>
</evidence>
<evidence type="ECO:0000256" key="3">
    <source>
        <dbReference type="ARBA" id="ARBA00022989"/>
    </source>
</evidence>
<protein>
    <recommendedName>
        <fullName evidence="9">G-protein coupled receptors family 1 profile domain-containing protein</fullName>
    </recommendedName>
</protein>
<dbReference type="GO" id="GO:0016020">
    <property type="term" value="C:membrane"/>
    <property type="evidence" value="ECO:0007669"/>
    <property type="project" value="UniProtKB-SubCell"/>
</dbReference>
<name>A0ABD0KRR5_9CAEN</name>
<evidence type="ECO:0000256" key="5">
    <source>
        <dbReference type="ARBA" id="ARBA00023136"/>
    </source>
</evidence>
<keyword evidence="4" id="KW-0297">G-protein coupled receptor</keyword>
<dbReference type="PANTHER" id="PTHR24243:SF230">
    <property type="entry name" value="G-PROTEIN COUPLED RECEPTORS FAMILY 1 PROFILE DOMAIN-CONTAINING PROTEIN"/>
    <property type="match status" value="1"/>
</dbReference>
<proteinExistence type="predicted"/>
<evidence type="ECO:0000313" key="11">
    <source>
        <dbReference type="Proteomes" id="UP001519460"/>
    </source>
</evidence>
<dbReference type="Gene3D" id="1.20.1070.10">
    <property type="entry name" value="Rhodopsin 7-helix transmembrane proteins"/>
    <property type="match status" value="1"/>
</dbReference>
<comment type="subcellular location">
    <subcellularLocation>
        <location evidence="1">Membrane</location>
        <topology evidence="1">Multi-pass membrane protein</topology>
    </subcellularLocation>
</comment>
<sequence>MERQVRTRSNSSAQLTRMLLTVSVTFLVLTLPAGIFVVLFRYWNPPAGHPKAQFSLVRAVAGNLMYTNHAINFLLYCLSGARFRAKAASIICYFCRARGVPWRRGED</sequence>
<keyword evidence="2 8" id="KW-0812">Transmembrane</keyword>
<evidence type="ECO:0000256" key="4">
    <source>
        <dbReference type="ARBA" id="ARBA00023040"/>
    </source>
</evidence>
<comment type="caution">
    <text evidence="10">The sequence shown here is derived from an EMBL/GenBank/DDBJ whole genome shotgun (WGS) entry which is preliminary data.</text>
</comment>
<evidence type="ECO:0000256" key="6">
    <source>
        <dbReference type="ARBA" id="ARBA00023170"/>
    </source>
</evidence>
<dbReference type="AlphaFoldDB" id="A0ABD0KRR5"/>
<dbReference type="PROSITE" id="PS50262">
    <property type="entry name" value="G_PROTEIN_RECEP_F1_2"/>
    <property type="match status" value="1"/>
</dbReference>
<evidence type="ECO:0000313" key="10">
    <source>
        <dbReference type="EMBL" id="KAK7489445.1"/>
    </source>
</evidence>
<keyword evidence="5 8" id="KW-0472">Membrane</keyword>
<keyword evidence="7" id="KW-0807">Transducer</keyword>
<evidence type="ECO:0000256" key="8">
    <source>
        <dbReference type="SAM" id="Phobius"/>
    </source>
</evidence>
<dbReference type="InterPro" id="IPR017452">
    <property type="entry name" value="GPCR_Rhodpsn_7TM"/>
</dbReference>